<protein>
    <submittedName>
        <fullName evidence="7">Serine protease</fullName>
    </submittedName>
</protein>
<evidence type="ECO:0000313" key="8">
    <source>
        <dbReference type="Proteomes" id="UP000010164"/>
    </source>
</evidence>
<dbReference type="RefSeq" id="WP_008929705.1">
    <property type="nucleotide sequence ID" value="NZ_AMRJ01000021.1"/>
</dbReference>
<comment type="similarity">
    <text evidence="1 5">Belongs to the peptidase S8 family.</text>
</comment>
<dbReference type="InterPro" id="IPR050131">
    <property type="entry name" value="Peptidase_S8_subtilisin-like"/>
</dbReference>
<dbReference type="PROSITE" id="PS51892">
    <property type="entry name" value="SUBTILASE"/>
    <property type="match status" value="1"/>
</dbReference>
<dbReference type="eggNOG" id="COG1404">
    <property type="taxonomic scope" value="Bacteria"/>
</dbReference>
<feature type="domain" description="Peptidase S8/S53" evidence="6">
    <location>
        <begin position="42"/>
        <end position="358"/>
    </location>
</feature>
<dbReference type="EMBL" id="AMRJ01000021">
    <property type="protein sequence ID" value="EKF73694.1"/>
    <property type="molecule type" value="Genomic_DNA"/>
</dbReference>
<dbReference type="GO" id="GO:0006508">
    <property type="term" value="P:proteolysis"/>
    <property type="evidence" value="ECO:0007669"/>
    <property type="project" value="UniProtKB-KW"/>
</dbReference>
<dbReference type="OrthoDB" id="9768989at2"/>
<dbReference type="PRINTS" id="PR00723">
    <property type="entry name" value="SUBTILISIN"/>
</dbReference>
<dbReference type="PANTHER" id="PTHR43806:SF11">
    <property type="entry name" value="CEREVISIN-RELATED"/>
    <property type="match status" value="1"/>
</dbReference>
<dbReference type="GO" id="GO:0004252">
    <property type="term" value="F:serine-type endopeptidase activity"/>
    <property type="evidence" value="ECO:0007669"/>
    <property type="project" value="UniProtKB-UniRule"/>
</dbReference>
<dbReference type="CDD" id="cd04847">
    <property type="entry name" value="Peptidases_S8_Subtilisin_like_2"/>
    <property type="match status" value="1"/>
</dbReference>
<dbReference type="STRING" id="1177179.A11A3_12665"/>
<dbReference type="Pfam" id="PF00082">
    <property type="entry name" value="Peptidase_S8"/>
    <property type="match status" value="1"/>
</dbReference>
<accession>L0W9L4</accession>
<keyword evidence="2 5" id="KW-0645">Protease</keyword>
<proteinExistence type="inferred from homology"/>
<name>L0W9L4_9GAMM</name>
<comment type="caution">
    <text evidence="7">The sequence shown here is derived from an EMBL/GenBank/DDBJ whole genome shotgun (WGS) entry which is preliminary data.</text>
</comment>
<sequence>AIHNHSDVRLVDLPPQTGINYQTINKDINQLPDEIPSPSANAPKVCILDSGINTNHPLLKSAIAESASFVDGEDEFDAAGHGTQVAGIALYGNIEECNASNYWVPQSWIFNGKILNRDCEFDINTIESTIISAVEHFTELGCRIFNLSIGNENSPYDGKHIRGLAYTLDTLSRKYDILFIVSVGNFRGSEEPLIPKDSWREEYPEYLLGEHNRIIDPAPALNVLTVGSLALHDATKGDLQRPDDIEHLSAARANQPSPFTRHGPSIKGAIKPELVAHGGNFASPMRFEGKQWQFKNDDPGILSLNANFFGNTLFSVCHGTSFSTPYITHLASRLLSFYPTASANMLRAMLVNHAAVPEECKTIFSDIHSKEYAKANGRREPHIDLAGYGLVNEENLYRSDENTVLLMSEDSIANDNYQFYELPLPEEFLRRKKSTRELRVSLSYSPAVRTTRLDYRATKILFNLVKGRSLDEVQKHFHKKHQKENDKLSDTISSKSNRTISSSLRSKGTVQCSTWNFKKLSPDFKWFVVVTRQDATNWGDALSSELERYALVVTVADRENEEAQLYTQISQRIDLRSKARAKV</sequence>
<feature type="active site" description="Charge relay system" evidence="5">
    <location>
        <position position="49"/>
    </location>
</feature>
<dbReference type="InterPro" id="IPR023827">
    <property type="entry name" value="Peptidase_S8_Asp-AS"/>
</dbReference>
<keyword evidence="3 5" id="KW-0378">Hydrolase</keyword>
<evidence type="ECO:0000256" key="4">
    <source>
        <dbReference type="ARBA" id="ARBA00022825"/>
    </source>
</evidence>
<reference evidence="7 8" key="1">
    <citation type="journal article" date="2012" name="J. Bacteriol.">
        <title>Genome Sequence of the Alkane-Degrading Bacterium Alcanivorax hongdengensis Type Strain A-11-3.</title>
        <authorList>
            <person name="Lai Q."/>
            <person name="Shao Z."/>
        </authorList>
    </citation>
    <scope>NUCLEOTIDE SEQUENCE [LARGE SCALE GENOMIC DNA]</scope>
    <source>
        <strain evidence="7 8">A-11-3</strain>
    </source>
</reference>
<dbReference type="AlphaFoldDB" id="L0W9L4"/>
<dbReference type="PATRIC" id="fig|1177179.3.peg.2518"/>
<evidence type="ECO:0000256" key="1">
    <source>
        <dbReference type="ARBA" id="ARBA00011073"/>
    </source>
</evidence>
<evidence type="ECO:0000256" key="3">
    <source>
        <dbReference type="ARBA" id="ARBA00022801"/>
    </source>
</evidence>
<dbReference type="InterPro" id="IPR034074">
    <property type="entry name" value="Y4bN_pept_dom"/>
</dbReference>
<feature type="active site" description="Charge relay system" evidence="5">
    <location>
        <position position="321"/>
    </location>
</feature>
<dbReference type="InterPro" id="IPR000209">
    <property type="entry name" value="Peptidase_S8/S53_dom"/>
</dbReference>
<dbReference type="Gene3D" id="3.40.50.200">
    <property type="entry name" value="Peptidase S8/S53 domain"/>
    <property type="match status" value="1"/>
</dbReference>
<dbReference type="InterPro" id="IPR036852">
    <property type="entry name" value="Peptidase_S8/S53_dom_sf"/>
</dbReference>
<keyword evidence="4 5" id="KW-0720">Serine protease</keyword>
<gene>
    <name evidence="7" type="ORF">A11A3_12665</name>
</gene>
<dbReference type="Proteomes" id="UP000010164">
    <property type="component" value="Unassembled WGS sequence"/>
</dbReference>
<evidence type="ECO:0000259" key="6">
    <source>
        <dbReference type="Pfam" id="PF00082"/>
    </source>
</evidence>
<dbReference type="InterPro" id="IPR015500">
    <property type="entry name" value="Peptidase_S8_subtilisin-rel"/>
</dbReference>
<feature type="active site" description="Charge relay system" evidence="5">
    <location>
        <position position="81"/>
    </location>
</feature>
<organism evidence="7 8">
    <name type="scientific">Alcanivorax hongdengensis A-11-3</name>
    <dbReference type="NCBI Taxonomy" id="1177179"/>
    <lineage>
        <taxon>Bacteria</taxon>
        <taxon>Pseudomonadati</taxon>
        <taxon>Pseudomonadota</taxon>
        <taxon>Gammaproteobacteria</taxon>
        <taxon>Oceanospirillales</taxon>
        <taxon>Alcanivoracaceae</taxon>
        <taxon>Alcanivorax</taxon>
    </lineage>
</organism>
<keyword evidence="8" id="KW-1185">Reference proteome</keyword>
<evidence type="ECO:0000256" key="5">
    <source>
        <dbReference type="PROSITE-ProRule" id="PRU01240"/>
    </source>
</evidence>
<dbReference type="PROSITE" id="PS00136">
    <property type="entry name" value="SUBTILASE_ASP"/>
    <property type="match status" value="1"/>
</dbReference>
<evidence type="ECO:0000313" key="7">
    <source>
        <dbReference type="EMBL" id="EKF73694.1"/>
    </source>
</evidence>
<evidence type="ECO:0000256" key="2">
    <source>
        <dbReference type="ARBA" id="ARBA00022670"/>
    </source>
</evidence>
<dbReference type="SUPFAM" id="SSF52743">
    <property type="entry name" value="Subtilisin-like"/>
    <property type="match status" value="1"/>
</dbReference>
<feature type="non-terminal residue" evidence="7">
    <location>
        <position position="1"/>
    </location>
</feature>
<dbReference type="PANTHER" id="PTHR43806">
    <property type="entry name" value="PEPTIDASE S8"/>
    <property type="match status" value="1"/>
</dbReference>